<accession>A0A6A6EFR0</accession>
<organism evidence="2 3">
    <name type="scientific">Zopfia rhizophila CBS 207.26</name>
    <dbReference type="NCBI Taxonomy" id="1314779"/>
    <lineage>
        <taxon>Eukaryota</taxon>
        <taxon>Fungi</taxon>
        <taxon>Dikarya</taxon>
        <taxon>Ascomycota</taxon>
        <taxon>Pezizomycotina</taxon>
        <taxon>Dothideomycetes</taxon>
        <taxon>Dothideomycetes incertae sedis</taxon>
        <taxon>Zopfiaceae</taxon>
        <taxon>Zopfia</taxon>
    </lineage>
</organism>
<protein>
    <recommendedName>
        <fullName evidence="1">DUF7587 domain-containing protein</fullName>
    </recommendedName>
</protein>
<dbReference type="Proteomes" id="UP000800200">
    <property type="component" value="Unassembled WGS sequence"/>
</dbReference>
<dbReference type="Pfam" id="PF24494">
    <property type="entry name" value="DUF7587"/>
    <property type="match status" value="1"/>
</dbReference>
<evidence type="ECO:0000313" key="2">
    <source>
        <dbReference type="EMBL" id="KAF2190361.1"/>
    </source>
</evidence>
<gene>
    <name evidence="2" type="ORF">K469DRAFT_658225</name>
</gene>
<dbReference type="InterPro" id="IPR056009">
    <property type="entry name" value="DUF7587"/>
</dbReference>
<dbReference type="AlphaFoldDB" id="A0A6A6EFR0"/>
<evidence type="ECO:0000313" key="3">
    <source>
        <dbReference type="Proteomes" id="UP000800200"/>
    </source>
</evidence>
<name>A0A6A6EFR0_9PEZI</name>
<reference evidence="2" key="1">
    <citation type="journal article" date="2020" name="Stud. Mycol.">
        <title>101 Dothideomycetes genomes: a test case for predicting lifestyles and emergence of pathogens.</title>
        <authorList>
            <person name="Haridas S."/>
            <person name="Albert R."/>
            <person name="Binder M."/>
            <person name="Bloem J."/>
            <person name="Labutti K."/>
            <person name="Salamov A."/>
            <person name="Andreopoulos B."/>
            <person name="Baker S."/>
            <person name="Barry K."/>
            <person name="Bills G."/>
            <person name="Bluhm B."/>
            <person name="Cannon C."/>
            <person name="Castanera R."/>
            <person name="Culley D."/>
            <person name="Daum C."/>
            <person name="Ezra D."/>
            <person name="Gonzalez J."/>
            <person name="Henrissat B."/>
            <person name="Kuo A."/>
            <person name="Liang C."/>
            <person name="Lipzen A."/>
            <person name="Lutzoni F."/>
            <person name="Magnuson J."/>
            <person name="Mondo S."/>
            <person name="Nolan M."/>
            <person name="Ohm R."/>
            <person name="Pangilinan J."/>
            <person name="Park H.-J."/>
            <person name="Ramirez L."/>
            <person name="Alfaro M."/>
            <person name="Sun H."/>
            <person name="Tritt A."/>
            <person name="Yoshinaga Y."/>
            <person name="Zwiers L.-H."/>
            <person name="Turgeon B."/>
            <person name="Goodwin S."/>
            <person name="Spatafora J."/>
            <person name="Crous P."/>
            <person name="Grigoriev I."/>
        </authorList>
    </citation>
    <scope>NUCLEOTIDE SEQUENCE</scope>
    <source>
        <strain evidence="2">CBS 207.26</strain>
    </source>
</reference>
<proteinExistence type="predicted"/>
<evidence type="ECO:0000259" key="1">
    <source>
        <dbReference type="Pfam" id="PF24494"/>
    </source>
</evidence>
<dbReference type="OrthoDB" id="5397734at2759"/>
<dbReference type="EMBL" id="ML994619">
    <property type="protein sequence ID" value="KAF2190361.1"/>
    <property type="molecule type" value="Genomic_DNA"/>
</dbReference>
<sequence length="452" mass="49960">MLSSKDLRDIENSPIHKWSMVDVEILNCLFRWYESSPNDMVKVFNVSTGRHLTKGKLRVQFDRGAGMTRKFQQSFYDLPFHDPSGRFSATRQIIEAKARTLNIDLRTRQTDNIPPYIKALKGRAANNHDQSSISGALSSTYSGQFQHVLNTGNRPSMRLFGGYAMRTDDPFDGAEWIVDVEGAPTNTPSQVPAIFARNQHLAFRVWSGSSGTTFSEKEGFVAGLHSMWNGSLLEPFQPEGDGLKAIMLLSNAHFRVESKFPSAFVSVASSLLHVLTKAFDSSSDIQYIFWADIPSGAIIHHFPLSELEQLARDDTDCGRVLGLGAFQPGRNTAAVASDLHKRNIILNTDVARAMGRIAKLFGLSEPSTKIAHISEWVSNFVASFGIQQAPGQDLHTKSSIAIAFAIALDSRAPSYHLQDVMLAFQSGVESGLATIAYFASRRRPKFDKSVTI</sequence>
<feature type="domain" description="DUF7587" evidence="1">
    <location>
        <begin position="199"/>
        <end position="282"/>
    </location>
</feature>
<keyword evidence="3" id="KW-1185">Reference proteome</keyword>